<dbReference type="EMBL" id="JAVRFH010000016">
    <property type="protein sequence ID" value="MDT0612150.1"/>
    <property type="molecule type" value="Genomic_DNA"/>
</dbReference>
<keyword evidence="3" id="KW-1185">Reference proteome</keyword>
<evidence type="ECO:0008006" key="4">
    <source>
        <dbReference type="Google" id="ProtNLM"/>
    </source>
</evidence>
<organism evidence="2 3">
    <name type="scientific">Streptomyces lancefieldiae</name>
    <dbReference type="NCBI Taxonomy" id="3075520"/>
    <lineage>
        <taxon>Bacteria</taxon>
        <taxon>Bacillati</taxon>
        <taxon>Actinomycetota</taxon>
        <taxon>Actinomycetes</taxon>
        <taxon>Kitasatosporales</taxon>
        <taxon>Streptomycetaceae</taxon>
        <taxon>Streptomyces</taxon>
    </lineage>
</organism>
<evidence type="ECO:0000256" key="1">
    <source>
        <dbReference type="SAM" id="SignalP"/>
    </source>
</evidence>
<dbReference type="Proteomes" id="UP001180724">
    <property type="component" value="Unassembled WGS sequence"/>
</dbReference>
<accession>A0ABU3AQQ2</accession>
<proteinExistence type="predicted"/>
<evidence type="ECO:0000313" key="3">
    <source>
        <dbReference type="Proteomes" id="UP001180724"/>
    </source>
</evidence>
<gene>
    <name evidence="2" type="ORF">RM812_18280</name>
</gene>
<protein>
    <recommendedName>
        <fullName evidence="4">Secreted protein</fullName>
    </recommendedName>
</protein>
<keyword evidence="1" id="KW-0732">Signal</keyword>
<dbReference type="RefSeq" id="WP_311573656.1">
    <property type="nucleotide sequence ID" value="NZ_JAVRFH010000016.1"/>
</dbReference>
<feature type="chain" id="PRO_5046629117" description="Secreted protein" evidence="1">
    <location>
        <begin position="28"/>
        <end position="113"/>
    </location>
</feature>
<comment type="caution">
    <text evidence="2">The sequence shown here is derived from an EMBL/GenBank/DDBJ whole genome shotgun (WGS) entry which is preliminary data.</text>
</comment>
<feature type="signal peptide" evidence="1">
    <location>
        <begin position="1"/>
        <end position="27"/>
    </location>
</feature>
<sequence>MRSLRTRMAGVCAAVAFTGLLAGTTVAVTAPTAAAAAVDYDCDDEPVPSPADPEPGQSVTLYADQCHRVPGDPGEDVLVFSEYYDAYWRCERVEERGGPGTITGYDCVRDDEN</sequence>
<reference evidence="2" key="1">
    <citation type="submission" date="2024-05" db="EMBL/GenBank/DDBJ databases">
        <title>30 novel species of actinomycetes from the DSMZ collection.</title>
        <authorList>
            <person name="Nouioui I."/>
        </authorList>
    </citation>
    <scope>NUCLEOTIDE SEQUENCE</scope>
    <source>
        <strain evidence="2">DSM 40712</strain>
    </source>
</reference>
<name>A0ABU3AQQ2_9ACTN</name>
<evidence type="ECO:0000313" key="2">
    <source>
        <dbReference type="EMBL" id="MDT0612150.1"/>
    </source>
</evidence>